<dbReference type="Proteomes" id="UP000654075">
    <property type="component" value="Unassembled WGS sequence"/>
</dbReference>
<feature type="domain" description="Calcineurin-like phosphoesterase" evidence="1">
    <location>
        <begin position="108"/>
        <end position="331"/>
    </location>
</feature>
<proteinExistence type="predicted"/>
<dbReference type="InterPro" id="IPR029052">
    <property type="entry name" value="Metallo-depent_PP-like"/>
</dbReference>
<accession>A0A813DIP2</accession>
<dbReference type="InterPro" id="IPR051918">
    <property type="entry name" value="STPP_CPPED1"/>
</dbReference>
<dbReference type="SUPFAM" id="SSF56300">
    <property type="entry name" value="Metallo-dependent phosphatases"/>
    <property type="match status" value="1"/>
</dbReference>
<comment type="caution">
    <text evidence="2">The sequence shown here is derived from an EMBL/GenBank/DDBJ whole genome shotgun (WGS) entry which is preliminary data.</text>
</comment>
<dbReference type="PANTHER" id="PTHR43143:SF4">
    <property type="entry name" value="CALCINEURIN-LIKE PHOSPHOESTERASE DOMAIN-CONTAINING PROTEIN"/>
    <property type="match status" value="1"/>
</dbReference>
<organism evidence="2 3">
    <name type="scientific">Polarella glacialis</name>
    <name type="common">Dinoflagellate</name>
    <dbReference type="NCBI Taxonomy" id="89957"/>
    <lineage>
        <taxon>Eukaryota</taxon>
        <taxon>Sar</taxon>
        <taxon>Alveolata</taxon>
        <taxon>Dinophyceae</taxon>
        <taxon>Suessiales</taxon>
        <taxon>Suessiaceae</taxon>
        <taxon>Polarella</taxon>
    </lineage>
</organism>
<keyword evidence="3" id="KW-1185">Reference proteome</keyword>
<dbReference type="Gene3D" id="3.60.21.10">
    <property type="match status" value="1"/>
</dbReference>
<evidence type="ECO:0000313" key="2">
    <source>
        <dbReference type="EMBL" id="CAE8588842.1"/>
    </source>
</evidence>
<dbReference type="AlphaFoldDB" id="A0A813DIP2"/>
<dbReference type="PANTHER" id="PTHR43143">
    <property type="entry name" value="METALLOPHOSPHOESTERASE, CALCINEURIN SUPERFAMILY"/>
    <property type="match status" value="1"/>
</dbReference>
<gene>
    <name evidence="2" type="ORF">PGLA1383_LOCUS7625</name>
</gene>
<dbReference type="OMA" id="FCFSHAP"/>
<dbReference type="EMBL" id="CAJNNV010003347">
    <property type="protein sequence ID" value="CAE8588842.1"/>
    <property type="molecule type" value="Genomic_DNA"/>
</dbReference>
<dbReference type="Pfam" id="PF00149">
    <property type="entry name" value="Metallophos"/>
    <property type="match status" value="1"/>
</dbReference>
<dbReference type="InterPro" id="IPR004843">
    <property type="entry name" value="Calcineurin-like_PHP"/>
</dbReference>
<dbReference type="GO" id="GO:0016787">
    <property type="term" value="F:hydrolase activity"/>
    <property type="evidence" value="ECO:0007669"/>
    <property type="project" value="InterPro"/>
</dbReference>
<evidence type="ECO:0000259" key="1">
    <source>
        <dbReference type="Pfam" id="PF00149"/>
    </source>
</evidence>
<sequence length="620" mass="67921">MAAFTAGASAAVAYPRATAWTAGNVAPATAPLLNDRPALASAAQAETSQTSSRGVAAAVLGLAGCSAARSVKRQGHRRKRSVAVKVLSEADSPPPKLEITEDDPYAFTLGILGDLHLDPRDLEHSYEGREHFKKILAEGPRPFVVSLGDLGESKDCTETKQLFSGTTECFKLAKEFLDGFGPKFDVVGGNHDLEGIDEFGTDEQNLEAYLNILGKETPQFCHQVAEKTLVVGLGSTAFRTATYTSHEVTIDQKQLEWFEKTIAEHPASDGWQIFCFSHAPIIGSALRVLQECHVVNGCCWLNHTDAVNSKKFIQVVRENPSIKAWFSGHFHLSHDYEDSITFPGGNNRGSCVFAQTGVMTKRSTRDGRRQSRLVRGNAEGFEICTVDHLKGGQVRLDATVTYSDVCEIPEDADINNVAASTCSTITFAHKHEDYDHDLWFSAYVPQENDGCYMEDHGVLNPVGTDIDFANPATVCWWHMKCGAVLGVHNGMIIEYEASTLAPLGMVVSRDELENRRVAVIDDEWGGSALVLYDDSSDDVTVVQPNEDGSYWRKVVRNKMHRMREMRRSKAAKNWASKELKKGQNGEINVLSSYGPYTTTAGQVMGLTTKAINPKALAQKA</sequence>
<protein>
    <recommendedName>
        <fullName evidence="1">Calcineurin-like phosphoesterase domain-containing protein</fullName>
    </recommendedName>
</protein>
<evidence type="ECO:0000313" key="3">
    <source>
        <dbReference type="Proteomes" id="UP000654075"/>
    </source>
</evidence>
<dbReference type="OrthoDB" id="436685at2759"/>
<reference evidence="2" key="1">
    <citation type="submission" date="2021-02" db="EMBL/GenBank/DDBJ databases">
        <authorList>
            <person name="Dougan E. K."/>
            <person name="Rhodes N."/>
            <person name="Thang M."/>
            <person name="Chan C."/>
        </authorList>
    </citation>
    <scope>NUCLEOTIDE SEQUENCE</scope>
</reference>
<name>A0A813DIP2_POLGL</name>